<keyword evidence="1" id="KW-0614">Plasmid</keyword>
<dbReference type="RefSeq" id="WP_024127411.1">
    <property type="nucleotide sequence ID" value="NC_023286.1"/>
</dbReference>
<protein>
    <submittedName>
        <fullName evidence="1">Uncharacterized protein</fullName>
    </submittedName>
</protein>
<dbReference type="AlphaFoldDB" id="V9Z6I5"/>
<accession>V9Z6I5</accession>
<dbReference type="EMBL" id="KF602051">
    <property type="protein sequence ID" value="AHE40147.1"/>
    <property type="molecule type" value="Genomic_DNA"/>
</dbReference>
<reference evidence="1" key="1">
    <citation type="submission" date="2013-09" db="EMBL/GenBank/DDBJ databases">
        <title>Complete nucleotide sequence of Streptomyces linear plasmid pFRL6.</title>
        <authorList>
            <person name="Chen Z."/>
            <person name="Fang P."/>
            <person name="Qin Z."/>
        </authorList>
    </citation>
    <scope>NUCLEOTIDE SEQUENCE</scope>
    <source>
        <plasmid evidence="1">pFRL6</plasmid>
    </source>
</reference>
<organism evidence="1">
    <name type="scientific">Streptomyces sp. F12</name>
    <dbReference type="NCBI Taxonomy" id="1436084"/>
    <lineage>
        <taxon>Bacteria</taxon>
        <taxon>Bacillati</taxon>
        <taxon>Actinomycetota</taxon>
        <taxon>Actinomycetes</taxon>
        <taxon>Kitasatosporales</taxon>
        <taxon>Streptomycetaceae</taxon>
        <taxon>Streptomyces</taxon>
    </lineage>
</organism>
<gene>
    <name evidence="1" type="ORF">pFRL6_60</name>
</gene>
<geneLocation type="plasmid" evidence="1">
    <name>pFRL6</name>
</geneLocation>
<proteinExistence type="predicted"/>
<name>V9Z6I5_9ACTN</name>
<sequence>MRTIARTSTRIITALQRDLTYASVHQGANDATGRPIDVAEAWEALSHAGARLRELDRVTGIYEIRVSSSLHYLLRRTPPGAPGRIDVVVDRDPDAFTEVTVFVDGREMSGPAIAVHVVDPGASGADHEWLESVTQHADDVPEAVRDLFDETARRYHHGVTCHDERCNPADDTTSAYAHGAGVA</sequence>
<evidence type="ECO:0000313" key="1">
    <source>
        <dbReference type="EMBL" id="AHE40147.1"/>
    </source>
</evidence>